<evidence type="ECO:0000256" key="1">
    <source>
        <dbReference type="ARBA" id="ARBA00022443"/>
    </source>
</evidence>
<dbReference type="Gene3D" id="3.30.505.10">
    <property type="entry name" value="SH2 domain"/>
    <property type="match status" value="1"/>
</dbReference>
<dbReference type="InterPro" id="IPR001452">
    <property type="entry name" value="SH3_domain"/>
</dbReference>
<dbReference type="FunFam" id="2.30.30.40:FF:000076">
    <property type="entry name" value="Growth factor receptor-bound protein 2"/>
    <property type="match status" value="1"/>
</dbReference>
<feature type="domain" description="SH3" evidence="6">
    <location>
        <begin position="1"/>
        <end position="58"/>
    </location>
</feature>
<evidence type="ECO:0000313" key="7">
    <source>
        <dbReference type="EMBL" id="CAL1279222.1"/>
    </source>
</evidence>
<protein>
    <submittedName>
        <fullName evidence="7">Uncharacterized protein</fullName>
    </submittedName>
</protein>
<keyword evidence="1 4" id="KW-0728">SH3 domain</keyword>
<name>A0AAV2A5F9_9ARAC</name>
<dbReference type="Gene3D" id="2.30.30.40">
    <property type="entry name" value="SH3 Domains"/>
    <property type="match status" value="2"/>
</dbReference>
<keyword evidence="2 3" id="KW-0727">SH2 domain</keyword>
<dbReference type="Pfam" id="PF00017">
    <property type="entry name" value="SH2"/>
    <property type="match status" value="1"/>
</dbReference>
<proteinExistence type="predicted"/>
<dbReference type="CDD" id="cd11805">
    <property type="entry name" value="SH3_GRB2_like_C"/>
    <property type="match status" value="1"/>
</dbReference>
<evidence type="ECO:0000256" key="3">
    <source>
        <dbReference type="PROSITE-ProRule" id="PRU00191"/>
    </source>
</evidence>
<sequence>MEAIAKHDFNATADDELSFRKGQVLKVLNMEDDMNWYRAELDGKEGLIPSNYIEMKKHDWYYGRITRADAEKLLLNKHEGAFLIRVSESSPGDFSLSVKCGDAVQHFKVLRDTQGKFFLWVVKFNSLNELVEYHRSASFLVQAMYDFHPQEAGELEFRRGDIITVMDRSDQNWWEGEIGSRRGYFPATYVVPYHS</sequence>
<dbReference type="EMBL" id="CAXIEN010000119">
    <property type="protein sequence ID" value="CAL1279222.1"/>
    <property type="molecule type" value="Genomic_DNA"/>
</dbReference>
<dbReference type="Pfam" id="PF14604">
    <property type="entry name" value="SH3_9"/>
    <property type="match status" value="1"/>
</dbReference>
<feature type="domain" description="SH2" evidence="5">
    <location>
        <begin position="60"/>
        <end position="135"/>
    </location>
</feature>
<dbReference type="PRINTS" id="PR00499">
    <property type="entry name" value="P67PHOX"/>
</dbReference>
<gene>
    <name evidence="7" type="ORF">LARSCL_LOCUS10223</name>
</gene>
<dbReference type="PRINTS" id="PR00452">
    <property type="entry name" value="SH3DOMAIN"/>
</dbReference>
<dbReference type="InterPro" id="IPR000980">
    <property type="entry name" value="SH2"/>
</dbReference>
<dbReference type="PROSITE" id="PS50002">
    <property type="entry name" value="SH3"/>
    <property type="match status" value="2"/>
</dbReference>
<evidence type="ECO:0000259" key="5">
    <source>
        <dbReference type="PROSITE" id="PS50001"/>
    </source>
</evidence>
<dbReference type="PANTHER" id="PTHR46037">
    <property type="entry name" value="PROTEIN ENHANCER OF SEVENLESS 2B"/>
    <property type="match status" value="1"/>
</dbReference>
<evidence type="ECO:0000259" key="6">
    <source>
        <dbReference type="PROSITE" id="PS50002"/>
    </source>
</evidence>
<dbReference type="Proteomes" id="UP001497382">
    <property type="component" value="Unassembled WGS sequence"/>
</dbReference>
<dbReference type="InterPro" id="IPR036860">
    <property type="entry name" value="SH2_dom_sf"/>
</dbReference>
<keyword evidence="8" id="KW-1185">Reference proteome</keyword>
<dbReference type="SUPFAM" id="SSF50044">
    <property type="entry name" value="SH3-domain"/>
    <property type="match status" value="2"/>
</dbReference>
<dbReference type="SUPFAM" id="SSF55550">
    <property type="entry name" value="SH2 domain"/>
    <property type="match status" value="1"/>
</dbReference>
<dbReference type="InterPro" id="IPR043539">
    <property type="entry name" value="Grb2-like"/>
</dbReference>
<dbReference type="SMART" id="SM00252">
    <property type="entry name" value="SH2"/>
    <property type="match status" value="1"/>
</dbReference>
<evidence type="ECO:0000313" key="8">
    <source>
        <dbReference type="Proteomes" id="UP001497382"/>
    </source>
</evidence>
<reference evidence="7 8" key="1">
    <citation type="submission" date="2024-04" db="EMBL/GenBank/DDBJ databases">
        <authorList>
            <person name="Rising A."/>
            <person name="Reimegard J."/>
            <person name="Sonavane S."/>
            <person name="Akerstrom W."/>
            <person name="Nylinder S."/>
            <person name="Hedman E."/>
            <person name="Kallberg Y."/>
        </authorList>
    </citation>
    <scope>NUCLEOTIDE SEQUENCE [LARGE SCALE GENOMIC DNA]</scope>
</reference>
<dbReference type="CDD" id="cd11804">
    <property type="entry name" value="SH3_GRB2_like_N"/>
    <property type="match status" value="1"/>
</dbReference>
<evidence type="ECO:0000256" key="2">
    <source>
        <dbReference type="ARBA" id="ARBA00022999"/>
    </source>
</evidence>
<dbReference type="SMART" id="SM00326">
    <property type="entry name" value="SH3"/>
    <property type="match status" value="2"/>
</dbReference>
<accession>A0AAV2A5F9</accession>
<feature type="domain" description="SH3" evidence="6">
    <location>
        <begin position="136"/>
        <end position="195"/>
    </location>
</feature>
<dbReference type="InterPro" id="IPR036028">
    <property type="entry name" value="SH3-like_dom_sf"/>
</dbReference>
<dbReference type="PROSITE" id="PS50001">
    <property type="entry name" value="SH2"/>
    <property type="match status" value="1"/>
</dbReference>
<comment type="caution">
    <text evidence="7">The sequence shown here is derived from an EMBL/GenBank/DDBJ whole genome shotgun (WGS) entry which is preliminary data.</text>
</comment>
<dbReference type="GO" id="GO:0048468">
    <property type="term" value="P:cell development"/>
    <property type="evidence" value="ECO:0007669"/>
    <property type="project" value="UniProtKB-ARBA"/>
</dbReference>
<dbReference type="CDD" id="cd09941">
    <property type="entry name" value="SH2_Grb2_like"/>
    <property type="match status" value="1"/>
</dbReference>
<dbReference type="Pfam" id="PF00018">
    <property type="entry name" value="SH3_1"/>
    <property type="match status" value="1"/>
</dbReference>
<dbReference type="PRINTS" id="PR00401">
    <property type="entry name" value="SH2DOMAIN"/>
</dbReference>
<dbReference type="AlphaFoldDB" id="A0AAV2A5F9"/>
<organism evidence="7 8">
    <name type="scientific">Larinioides sclopetarius</name>
    <dbReference type="NCBI Taxonomy" id="280406"/>
    <lineage>
        <taxon>Eukaryota</taxon>
        <taxon>Metazoa</taxon>
        <taxon>Ecdysozoa</taxon>
        <taxon>Arthropoda</taxon>
        <taxon>Chelicerata</taxon>
        <taxon>Arachnida</taxon>
        <taxon>Araneae</taxon>
        <taxon>Araneomorphae</taxon>
        <taxon>Entelegynae</taxon>
        <taxon>Araneoidea</taxon>
        <taxon>Araneidae</taxon>
        <taxon>Larinioides</taxon>
    </lineage>
</organism>
<evidence type="ECO:0000256" key="4">
    <source>
        <dbReference type="PROSITE-ProRule" id="PRU00192"/>
    </source>
</evidence>